<evidence type="ECO:0000313" key="2">
    <source>
        <dbReference type="EMBL" id="URA09533.1"/>
    </source>
</evidence>
<dbReference type="KEGG" id="taqu:KDW03_08545"/>
<proteinExistence type="predicted"/>
<feature type="transmembrane region" description="Helical" evidence="1">
    <location>
        <begin position="35"/>
        <end position="58"/>
    </location>
</feature>
<dbReference type="Proteomes" id="UP001056539">
    <property type="component" value="Chromosome"/>
</dbReference>
<keyword evidence="1" id="KW-1133">Transmembrane helix</keyword>
<protein>
    <submittedName>
        <fullName evidence="2">Uncharacterized protein</fullName>
    </submittedName>
</protein>
<dbReference type="RefSeq" id="WP_271434665.1">
    <property type="nucleotide sequence ID" value="NZ_CP073355.1"/>
</dbReference>
<reference evidence="2" key="2">
    <citation type="submission" date="2022-06" db="EMBL/GenBank/DDBJ databases">
        <title>Thermospira aquatica gen. nov., sp. nov.</title>
        <authorList>
            <person name="Ben Ali Gam Z."/>
            <person name="Labat M."/>
        </authorList>
    </citation>
    <scope>NUCLEOTIDE SEQUENCE</scope>
    <source>
        <strain evidence="2">F1F22</strain>
    </source>
</reference>
<organism evidence="2 3">
    <name type="scientific">Thermospira aquatica</name>
    <dbReference type="NCBI Taxonomy" id="2828656"/>
    <lineage>
        <taxon>Bacteria</taxon>
        <taxon>Pseudomonadati</taxon>
        <taxon>Spirochaetota</taxon>
        <taxon>Spirochaetia</taxon>
        <taxon>Brevinematales</taxon>
        <taxon>Thermospiraceae</taxon>
        <taxon>Thermospira</taxon>
    </lineage>
</organism>
<sequence>MKYLISLFIVLFVGGLIVGYAAFVVWALSVAQMPWWGIGFVSMIFLVLIAGLIVAFFARIKEVSKEDKDDYRNY</sequence>
<reference evidence="2" key="1">
    <citation type="submission" date="2021-04" db="EMBL/GenBank/DDBJ databases">
        <authorList>
            <person name="Postec A."/>
        </authorList>
    </citation>
    <scope>NUCLEOTIDE SEQUENCE</scope>
    <source>
        <strain evidence="2">F1F22</strain>
    </source>
</reference>
<dbReference type="EMBL" id="CP073355">
    <property type="protein sequence ID" value="URA09533.1"/>
    <property type="molecule type" value="Genomic_DNA"/>
</dbReference>
<name>A0AAX3BBD8_9SPIR</name>
<evidence type="ECO:0000256" key="1">
    <source>
        <dbReference type="SAM" id="Phobius"/>
    </source>
</evidence>
<accession>A0AAX3BBD8</accession>
<keyword evidence="3" id="KW-1185">Reference proteome</keyword>
<evidence type="ECO:0000313" key="3">
    <source>
        <dbReference type="Proteomes" id="UP001056539"/>
    </source>
</evidence>
<dbReference type="AlphaFoldDB" id="A0AAX3BBD8"/>
<feature type="transmembrane region" description="Helical" evidence="1">
    <location>
        <begin position="7"/>
        <end position="29"/>
    </location>
</feature>
<gene>
    <name evidence="2" type="ORF">KDW03_08545</name>
</gene>
<keyword evidence="1" id="KW-0812">Transmembrane</keyword>
<keyword evidence="1" id="KW-0472">Membrane</keyword>